<organism evidence="1 2">
    <name type="scientific">Terfezia boudieri ATCC MYA-4762</name>
    <dbReference type="NCBI Taxonomy" id="1051890"/>
    <lineage>
        <taxon>Eukaryota</taxon>
        <taxon>Fungi</taxon>
        <taxon>Dikarya</taxon>
        <taxon>Ascomycota</taxon>
        <taxon>Pezizomycotina</taxon>
        <taxon>Pezizomycetes</taxon>
        <taxon>Pezizales</taxon>
        <taxon>Pezizaceae</taxon>
        <taxon>Terfezia</taxon>
    </lineage>
</organism>
<dbReference type="Proteomes" id="UP000267821">
    <property type="component" value="Unassembled WGS sequence"/>
</dbReference>
<name>A0A3N4LE21_9PEZI</name>
<gene>
    <name evidence="1" type="ORF">L211DRAFT_851743</name>
</gene>
<dbReference type="SUPFAM" id="SSF50494">
    <property type="entry name" value="Trypsin-like serine proteases"/>
    <property type="match status" value="1"/>
</dbReference>
<evidence type="ECO:0000313" key="2">
    <source>
        <dbReference type="Proteomes" id="UP000267821"/>
    </source>
</evidence>
<sequence length="293" mass="32097">MGRSIGCADSFLAGSLGGWVMDITTQEILAITAGHVVLGQRYGQLDALPYHESGQTIMQPADPDFEETLTEAERVLKTAHMKSEQCGFMNPKLEHYRLEAQTHVNKLKLLGAQRIFGTVLHGGVDIVTGSEDSNRRMFKDYGIISSLAARVGDCAYGFLGTPLTLANGQTSVYEGQEVFKSFTRSSGQTDGKVNGIHLDTNMSCRLLKQPQAEITHEWIAIGENNGPMSAPGDSGALLMNVDDYVVGMVIGGMTNTWVENRQRFFNNITIFTPAEQLLKWMKEDLGRDVVFGA</sequence>
<protein>
    <recommendedName>
        <fullName evidence="3">Peptidase S1 domain-containing protein</fullName>
    </recommendedName>
</protein>
<dbReference type="AlphaFoldDB" id="A0A3N4LE21"/>
<proteinExistence type="predicted"/>
<dbReference type="OrthoDB" id="5424209at2759"/>
<evidence type="ECO:0008006" key="3">
    <source>
        <dbReference type="Google" id="ProtNLM"/>
    </source>
</evidence>
<dbReference type="InParanoid" id="A0A3N4LE21"/>
<reference evidence="1 2" key="1">
    <citation type="journal article" date="2018" name="Nat. Ecol. Evol.">
        <title>Pezizomycetes genomes reveal the molecular basis of ectomycorrhizal truffle lifestyle.</title>
        <authorList>
            <person name="Murat C."/>
            <person name="Payen T."/>
            <person name="Noel B."/>
            <person name="Kuo A."/>
            <person name="Morin E."/>
            <person name="Chen J."/>
            <person name="Kohler A."/>
            <person name="Krizsan K."/>
            <person name="Balestrini R."/>
            <person name="Da Silva C."/>
            <person name="Montanini B."/>
            <person name="Hainaut M."/>
            <person name="Levati E."/>
            <person name="Barry K.W."/>
            <person name="Belfiori B."/>
            <person name="Cichocki N."/>
            <person name="Clum A."/>
            <person name="Dockter R.B."/>
            <person name="Fauchery L."/>
            <person name="Guy J."/>
            <person name="Iotti M."/>
            <person name="Le Tacon F."/>
            <person name="Lindquist E.A."/>
            <person name="Lipzen A."/>
            <person name="Malagnac F."/>
            <person name="Mello A."/>
            <person name="Molinier V."/>
            <person name="Miyauchi S."/>
            <person name="Poulain J."/>
            <person name="Riccioni C."/>
            <person name="Rubini A."/>
            <person name="Sitrit Y."/>
            <person name="Splivallo R."/>
            <person name="Traeger S."/>
            <person name="Wang M."/>
            <person name="Zifcakova L."/>
            <person name="Wipf D."/>
            <person name="Zambonelli A."/>
            <person name="Paolocci F."/>
            <person name="Nowrousian M."/>
            <person name="Ottonello S."/>
            <person name="Baldrian P."/>
            <person name="Spatafora J.W."/>
            <person name="Henrissat B."/>
            <person name="Nagy L.G."/>
            <person name="Aury J.M."/>
            <person name="Wincker P."/>
            <person name="Grigoriev I.V."/>
            <person name="Bonfante P."/>
            <person name="Martin F.M."/>
        </authorList>
    </citation>
    <scope>NUCLEOTIDE SEQUENCE [LARGE SCALE GENOMIC DNA]</scope>
    <source>
        <strain evidence="1 2">ATCC MYA-4762</strain>
    </source>
</reference>
<keyword evidence="2" id="KW-1185">Reference proteome</keyword>
<dbReference type="EMBL" id="ML121563">
    <property type="protein sequence ID" value="RPB21144.1"/>
    <property type="molecule type" value="Genomic_DNA"/>
</dbReference>
<dbReference type="InterPro" id="IPR009003">
    <property type="entry name" value="Peptidase_S1_PA"/>
</dbReference>
<accession>A0A3N4LE21</accession>
<evidence type="ECO:0000313" key="1">
    <source>
        <dbReference type="EMBL" id="RPB21144.1"/>
    </source>
</evidence>